<evidence type="ECO:0000256" key="1">
    <source>
        <dbReference type="SAM" id="MobiDB-lite"/>
    </source>
</evidence>
<dbReference type="AlphaFoldDB" id="R4WRP0"/>
<evidence type="ECO:0000313" key="2">
    <source>
        <dbReference type="EMBL" id="BAN21591.1"/>
    </source>
</evidence>
<sequence>MEDSTKCPNGADAKEGVDGNSKYNRREGTCGMGGQLYEIELLMLFLLHGTVGKEEKKIETFHLASNMEEAADFDDVVFKYIYTENKVKKSRIVFLQAKHKETEKKEKGKDKKITMDSLFSQAKEKGDFVLRKYLSSYRKIKKLGLKKDHPIFEDGLENCDFVIFTNAQFNFGKSPDKSCVEKKRIDPEDILYLCGDSSEYLELNGEKKVMDALRNSIDFELLASELAQSVCSGSLDGNKNILKDYETPLAERVIENKNRREGKVREEFLEGVHDEEFRSAFLDELM</sequence>
<dbReference type="EMBL" id="AK418417">
    <property type="protein sequence ID" value="BAN21591.1"/>
    <property type="molecule type" value="mRNA"/>
</dbReference>
<organism evidence="2">
    <name type="scientific">Riptortus pedestris</name>
    <name type="common">Bean bug</name>
    <dbReference type="NCBI Taxonomy" id="329032"/>
    <lineage>
        <taxon>Eukaryota</taxon>
        <taxon>Metazoa</taxon>
        <taxon>Ecdysozoa</taxon>
        <taxon>Arthropoda</taxon>
        <taxon>Hexapoda</taxon>
        <taxon>Insecta</taxon>
        <taxon>Pterygota</taxon>
        <taxon>Neoptera</taxon>
        <taxon>Paraneoptera</taxon>
        <taxon>Hemiptera</taxon>
        <taxon>Heteroptera</taxon>
        <taxon>Panheteroptera</taxon>
        <taxon>Pentatomomorpha</taxon>
        <taxon>Coreoidea</taxon>
        <taxon>Alydidae</taxon>
        <taxon>Riptortus</taxon>
    </lineage>
</organism>
<accession>R4WRP0</accession>
<protein>
    <submittedName>
        <fullName evidence="2">Unkown protein</fullName>
    </submittedName>
</protein>
<proteinExistence type="evidence at transcript level"/>
<reference evidence="2" key="1">
    <citation type="journal article" date="2013" name="PLoS ONE">
        <title>Gene expression in gut symbiotic organ of stinkbug affected by extracellular bacterial symbiont.</title>
        <authorList>
            <person name="Futahashi R."/>
            <person name="Tanaka K."/>
            <person name="Tanahashi M."/>
            <person name="Nikoh N."/>
            <person name="Kikuchi Y."/>
            <person name="Lee B.L."/>
            <person name="Fukatsu T."/>
        </authorList>
    </citation>
    <scope>NUCLEOTIDE SEQUENCE</scope>
    <source>
        <tissue evidence="2">Midgut</tissue>
    </source>
</reference>
<feature type="region of interest" description="Disordered" evidence="1">
    <location>
        <begin position="1"/>
        <end position="25"/>
    </location>
</feature>
<feature type="non-terminal residue" evidence="2">
    <location>
        <position position="286"/>
    </location>
</feature>
<name>R4WRP0_RIPPE</name>